<reference evidence="1 2" key="1">
    <citation type="journal article" date="2016" name="Nat. Commun.">
        <title>Thousands of microbial genomes shed light on interconnected biogeochemical processes in an aquifer system.</title>
        <authorList>
            <person name="Anantharaman K."/>
            <person name="Brown C.T."/>
            <person name="Hug L.A."/>
            <person name="Sharon I."/>
            <person name="Castelle C.J."/>
            <person name="Probst A.J."/>
            <person name="Thomas B.C."/>
            <person name="Singh A."/>
            <person name="Wilkins M.J."/>
            <person name="Karaoz U."/>
            <person name="Brodie E.L."/>
            <person name="Williams K.H."/>
            <person name="Hubbard S.S."/>
            <person name="Banfield J.F."/>
        </authorList>
    </citation>
    <scope>NUCLEOTIDE SEQUENCE [LARGE SCALE GENOMIC DNA]</scope>
</reference>
<name>A0A1F6AGU1_9BACT</name>
<dbReference type="Proteomes" id="UP000178759">
    <property type="component" value="Unassembled WGS sequence"/>
</dbReference>
<protein>
    <submittedName>
        <fullName evidence="1">Uncharacterized protein</fullName>
    </submittedName>
</protein>
<evidence type="ECO:0000313" key="1">
    <source>
        <dbReference type="EMBL" id="OGG23623.1"/>
    </source>
</evidence>
<comment type="caution">
    <text evidence="1">The sequence shown here is derived from an EMBL/GenBank/DDBJ whole genome shotgun (WGS) entry which is preliminary data.</text>
</comment>
<organism evidence="1 2">
    <name type="scientific">Candidatus Gottesmanbacteria bacterium RIFCSPLOWO2_01_FULL_43_11b</name>
    <dbReference type="NCBI Taxonomy" id="1798392"/>
    <lineage>
        <taxon>Bacteria</taxon>
        <taxon>Candidatus Gottesmaniibacteriota</taxon>
    </lineage>
</organism>
<dbReference type="AlphaFoldDB" id="A0A1F6AGU1"/>
<sequence>MKSVSPEILSQELFFHEPGASQAVESLLKGDPLFCLRGRATLERGNLHSDDTLQLVFRIPVAQQKNWLEKPFDSGFEDFAWGSNRYIALKKSVPPWHMSAALRWFDIQEQTVYEKNRITVGDIRYLPTKFLINTVGPHEIMAMQGDKLLSIKVSLPNTILNTEGISEEVIINATQHYFKTKLNP</sequence>
<evidence type="ECO:0000313" key="2">
    <source>
        <dbReference type="Proteomes" id="UP000178759"/>
    </source>
</evidence>
<accession>A0A1F6AGU1</accession>
<gene>
    <name evidence="1" type="ORF">A3A79_00205</name>
</gene>
<proteinExistence type="predicted"/>
<dbReference type="EMBL" id="MFJV01000001">
    <property type="protein sequence ID" value="OGG23623.1"/>
    <property type="molecule type" value="Genomic_DNA"/>
</dbReference>